<evidence type="ECO:0000256" key="3">
    <source>
        <dbReference type="ARBA" id="ARBA00022729"/>
    </source>
</evidence>
<name>A0AA38VR16_9PEZI</name>
<comment type="caution">
    <text evidence="6">The sequence shown here is derived from an EMBL/GenBank/DDBJ whole genome shotgun (WGS) entry which is preliminary data.</text>
</comment>
<dbReference type="GO" id="GO:0005576">
    <property type="term" value="C:extracellular region"/>
    <property type="evidence" value="ECO:0007669"/>
    <property type="project" value="UniProtKB-SubCell"/>
</dbReference>
<dbReference type="AlphaFoldDB" id="A0AA38VR16"/>
<keyword evidence="7" id="KW-1185">Reference proteome</keyword>
<dbReference type="EMBL" id="JANBVO010000001">
    <property type="protein sequence ID" value="KAJ9157926.1"/>
    <property type="molecule type" value="Genomic_DNA"/>
</dbReference>
<dbReference type="Pfam" id="PF16541">
    <property type="entry name" value="AltA1"/>
    <property type="match status" value="1"/>
</dbReference>
<evidence type="ECO:0000256" key="2">
    <source>
        <dbReference type="ARBA" id="ARBA00022525"/>
    </source>
</evidence>
<evidence type="ECO:0000313" key="6">
    <source>
        <dbReference type="EMBL" id="KAJ9157926.1"/>
    </source>
</evidence>
<accession>A0AA38VR16</accession>
<dbReference type="InterPro" id="IPR032382">
    <property type="entry name" value="AltA1"/>
</dbReference>
<evidence type="ECO:0000256" key="4">
    <source>
        <dbReference type="ARBA" id="ARBA00023157"/>
    </source>
</evidence>
<dbReference type="Proteomes" id="UP001174694">
    <property type="component" value="Unassembled WGS sequence"/>
</dbReference>
<gene>
    <name evidence="6" type="ORF">NKR23_g283</name>
</gene>
<keyword evidence="4" id="KW-1015">Disulfide bond</keyword>
<keyword evidence="2" id="KW-0964">Secreted</keyword>
<reference evidence="6" key="1">
    <citation type="submission" date="2022-07" db="EMBL/GenBank/DDBJ databases">
        <title>Fungi with potential for degradation of polypropylene.</title>
        <authorList>
            <person name="Gostincar C."/>
        </authorList>
    </citation>
    <scope>NUCLEOTIDE SEQUENCE</scope>
    <source>
        <strain evidence="6">EXF-13308</strain>
    </source>
</reference>
<sequence length="213" mass="22782">MASTVLAHAAQRSSTALATADDCLAHRPGCSCVDTSMRALRFAATDLEYHAFYAAASPARKTSWAFVGFNLSNSAVGYQTACAAFSNRQDGPGGAEDGDVGGFFYGDVWFWCESTGSGGNDTAAAARFAYNRTSGELEISQRWTCRDDPMFPITFNATATVSTANTTCNDTSWTTSAQTAEQGGSSEEDLWERKVVCGPVNITFQADYLSAWE</sequence>
<comment type="subcellular location">
    <subcellularLocation>
        <location evidence="1">Secreted</location>
    </subcellularLocation>
</comment>
<evidence type="ECO:0000313" key="7">
    <source>
        <dbReference type="Proteomes" id="UP001174694"/>
    </source>
</evidence>
<feature type="domain" description="AA1-like" evidence="5">
    <location>
        <begin position="52"/>
        <end position="178"/>
    </location>
</feature>
<keyword evidence="3" id="KW-0732">Signal</keyword>
<organism evidence="6 7">
    <name type="scientific">Pleurostoma richardsiae</name>
    <dbReference type="NCBI Taxonomy" id="41990"/>
    <lineage>
        <taxon>Eukaryota</taxon>
        <taxon>Fungi</taxon>
        <taxon>Dikarya</taxon>
        <taxon>Ascomycota</taxon>
        <taxon>Pezizomycotina</taxon>
        <taxon>Sordariomycetes</taxon>
        <taxon>Sordariomycetidae</taxon>
        <taxon>Calosphaeriales</taxon>
        <taxon>Pleurostomataceae</taxon>
        <taxon>Pleurostoma</taxon>
    </lineage>
</organism>
<proteinExistence type="predicted"/>
<protein>
    <recommendedName>
        <fullName evidence="5">AA1-like domain-containing protein</fullName>
    </recommendedName>
</protein>
<evidence type="ECO:0000259" key="5">
    <source>
        <dbReference type="Pfam" id="PF16541"/>
    </source>
</evidence>
<evidence type="ECO:0000256" key="1">
    <source>
        <dbReference type="ARBA" id="ARBA00004613"/>
    </source>
</evidence>